<protein>
    <submittedName>
        <fullName evidence="2">Uncharacterized protein</fullName>
    </submittedName>
</protein>
<reference evidence="2 3" key="1">
    <citation type="submission" date="2018-09" db="EMBL/GenBank/DDBJ databases">
        <title>Zymobacter palmae IAM14233 (=T109) whole genome analysis.</title>
        <authorList>
            <person name="Yanase H."/>
        </authorList>
    </citation>
    <scope>NUCLEOTIDE SEQUENCE [LARGE SCALE GENOMIC DNA]</scope>
    <source>
        <strain evidence="2 3">IAM14233</strain>
    </source>
</reference>
<feature type="region of interest" description="Disordered" evidence="1">
    <location>
        <begin position="1"/>
        <end position="29"/>
    </location>
</feature>
<dbReference type="AlphaFoldDB" id="A0A348HHD3"/>
<organism evidence="2 3">
    <name type="scientific">Zymobacter palmae</name>
    <dbReference type="NCBI Taxonomy" id="33074"/>
    <lineage>
        <taxon>Bacteria</taxon>
        <taxon>Pseudomonadati</taxon>
        <taxon>Pseudomonadota</taxon>
        <taxon>Gammaproteobacteria</taxon>
        <taxon>Oceanospirillales</taxon>
        <taxon>Halomonadaceae</taxon>
        <taxon>Zymobacter group</taxon>
        <taxon>Zymobacter</taxon>
    </lineage>
</organism>
<evidence type="ECO:0000313" key="2">
    <source>
        <dbReference type="EMBL" id="BBG31035.1"/>
    </source>
</evidence>
<evidence type="ECO:0000313" key="3">
    <source>
        <dbReference type="Proteomes" id="UP000267342"/>
    </source>
</evidence>
<proteinExistence type="predicted"/>
<sequence length="53" mass="6202">MVGAFCAGKAEKPDEQDEQQWPDDEDDEKGEHAEWFIDHFGIFVVGHRKHEIF</sequence>
<keyword evidence="3" id="KW-1185">Reference proteome</keyword>
<feature type="compositionally biased region" description="Acidic residues" evidence="1">
    <location>
        <begin position="14"/>
        <end position="28"/>
    </location>
</feature>
<dbReference type="EMBL" id="AP018933">
    <property type="protein sequence ID" value="BBG31035.1"/>
    <property type="molecule type" value="Genomic_DNA"/>
</dbReference>
<evidence type="ECO:0000256" key="1">
    <source>
        <dbReference type="SAM" id="MobiDB-lite"/>
    </source>
</evidence>
<accession>A0A348HHD3</accession>
<name>A0A348HHD3_9GAMM</name>
<dbReference type="KEGG" id="zpl:ZBT109_2303"/>
<dbReference type="Proteomes" id="UP000267342">
    <property type="component" value="Chromosome"/>
</dbReference>
<gene>
    <name evidence="2" type="ORF">ZBT109_2303</name>
</gene>